<proteinExistence type="predicted"/>
<evidence type="ECO:0000313" key="1">
    <source>
        <dbReference type="EMBL" id="SVD99934.1"/>
    </source>
</evidence>
<dbReference type="EMBL" id="UINC01187287">
    <property type="protein sequence ID" value="SVD99934.1"/>
    <property type="molecule type" value="Genomic_DNA"/>
</dbReference>
<sequence>MSKETMGWLNQNCLIGYTNKRGTAWHYKESSQGDEPNHYPEAIPVEDVERRLFYWDAHSYPVTITVPCGVADPDIDGLHPTLGTPIKHVRLGDYQAIGRDDTHEVFKVFKSGYQIHQHREGLLGSVANLIDDDLAIGSAGLLQNGGTAWVSIELPDNIETPSGFTIRPSLVAATSHNGTLA</sequence>
<accession>A0A382ZWP8</accession>
<feature type="non-terminal residue" evidence="1">
    <location>
        <position position="181"/>
    </location>
</feature>
<protein>
    <submittedName>
        <fullName evidence="1">Uncharacterized protein</fullName>
    </submittedName>
</protein>
<dbReference type="AlphaFoldDB" id="A0A382ZWP8"/>
<reference evidence="1" key="1">
    <citation type="submission" date="2018-05" db="EMBL/GenBank/DDBJ databases">
        <authorList>
            <person name="Lanie J.A."/>
            <person name="Ng W.-L."/>
            <person name="Kazmierczak K.M."/>
            <person name="Andrzejewski T.M."/>
            <person name="Davidsen T.M."/>
            <person name="Wayne K.J."/>
            <person name="Tettelin H."/>
            <person name="Glass J.I."/>
            <person name="Rusch D."/>
            <person name="Podicherti R."/>
            <person name="Tsui H.-C.T."/>
            <person name="Winkler M.E."/>
        </authorList>
    </citation>
    <scope>NUCLEOTIDE SEQUENCE</scope>
</reference>
<gene>
    <name evidence="1" type="ORF">METZ01_LOCUS452788</name>
</gene>
<dbReference type="Pfam" id="PF06067">
    <property type="entry name" value="DUF932"/>
    <property type="match status" value="1"/>
</dbReference>
<dbReference type="InterPro" id="IPR026325">
    <property type="entry name" value="DUF932"/>
</dbReference>
<name>A0A382ZWP8_9ZZZZ</name>
<organism evidence="1">
    <name type="scientific">marine metagenome</name>
    <dbReference type="NCBI Taxonomy" id="408172"/>
    <lineage>
        <taxon>unclassified sequences</taxon>
        <taxon>metagenomes</taxon>
        <taxon>ecological metagenomes</taxon>
    </lineage>
</organism>